<evidence type="ECO:0000259" key="2">
    <source>
        <dbReference type="Pfam" id="PF01757"/>
    </source>
</evidence>
<protein>
    <submittedName>
        <fullName evidence="3">Acyltransferase family protein</fullName>
    </submittedName>
</protein>
<gene>
    <name evidence="3" type="ORF">TTHERM_00803530</name>
</gene>
<dbReference type="GeneID" id="7843069"/>
<dbReference type="HOGENOM" id="CLU_007874_1_0_1"/>
<dbReference type="EMBL" id="GG662763">
    <property type="protein sequence ID" value="EAR92156.2"/>
    <property type="molecule type" value="Genomic_DNA"/>
</dbReference>
<feature type="transmembrane region" description="Helical" evidence="1">
    <location>
        <begin position="328"/>
        <end position="351"/>
    </location>
</feature>
<feature type="transmembrane region" description="Helical" evidence="1">
    <location>
        <begin position="555"/>
        <end position="577"/>
    </location>
</feature>
<keyword evidence="3" id="KW-0012">Acyltransferase</keyword>
<feature type="transmembrane region" description="Helical" evidence="1">
    <location>
        <begin position="638"/>
        <end position="662"/>
    </location>
</feature>
<feature type="transmembrane region" description="Helical" evidence="1">
    <location>
        <begin position="397"/>
        <end position="420"/>
    </location>
</feature>
<sequence length="687" mass="79945">MNSCLIYYGELISEVAQGKSFTDPTKIAYVNYSGSTLNQQGDVAACLRTPQMNFVELKLYFPGVTFFEGICIKDICSAKALISIKKEFAYLLSLVFQTQITPDQFDFVQYPVEKPSTDNYGFIIISLILAFILLLTLISFFMVNFKSKSKDRNKSNSESKDSNAKSHLINKNQIQDYLKLEDEKLNEELEGNLEEKKTLNEGQKKLENENESIFMRIINCWNLKSNLQKTFNVTVRNSDLAAFDCIRTLSFLQVMLGHCFLICISYYSNFNDFDIVQKEPFTLFILGCFYSVDVFFMLGGFFLAYVIADPKIQQSFKVKNFLKMIISYFIAILNRLSRILPTYFIALYVIWQYLSQIGQSPTWSEIEFFSGLCDENKLKKMLFIDNLYDEPISCLPWTWYLSNDMQMFVLSLILMIVYANNKTAGKLLIFSALGAFIGLAIYLSYDYEILIVSQLTPMLNPHWNDIYFKPWCRIPPYLLGLLFGIFYKEYQIEKQQNDSSKKVSFLMKISHYMRETFVKWMSYSLGLAIIFYLIFGPRPLQVNGVDYWNQNTQHFVYGISRVLYSLAVILVLLPSVCGSKDLIVKIMSSSIFQFMSKLTFQGYLYHYAIETYSLWSFYDSMYLSIQNVLNIYVAQVPIIFLISFIFYVLIELPFNNLANIFFNRNSKKKQIEKEENDKQKAQHQGIN</sequence>
<feature type="transmembrane region" description="Helical" evidence="1">
    <location>
        <begin position="249"/>
        <end position="269"/>
    </location>
</feature>
<accession>Q235E7</accession>
<dbReference type="RefSeq" id="XP_001012401.2">
    <property type="nucleotide sequence ID" value="XM_001012401.2"/>
</dbReference>
<name>Q235E7_TETTS</name>
<evidence type="ECO:0000256" key="1">
    <source>
        <dbReference type="SAM" id="Phobius"/>
    </source>
</evidence>
<organism evidence="3 4">
    <name type="scientific">Tetrahymena thermophila (strain SB210)</name>
    <dbReference type="NCBI Taxonomy" id="312017"/>
    <lineage>
        <taxon>Eukaryota</taxon>
        <taxon>Sar</taxon>
        <taxon>Alveolata</taxon>
        <taxon>Ciliophora</taxon>
        <taxon>Intramacronucleata</taxon>
        <taxon>Oligohymenophorea</taxon>
        <taxon>Hymenostomatida</taxon>
        <taxon>Tetrahymenina</taxon>
        <taxon>Tetrahymenidae</taxon>
        <taxon>Tetrahymena</taxon>
    </lineage>
</organism>
<reference evidence="4" key="1">
    <citation type="journal article" date="2006" name="PLoS Biol.">
        <title>Macronuclear genome sequence of the ciliate Tetrahymena thermophila, a model eukaryote.</title>
        <authorList>
            <person name="Eisen J.A."/>
            <person name="Coyne R.S."/>
            <person name="Wu M."/>
            <person name="Wu D."/>
            <person name="Thiagarajan M."/>
            <person name="Wortman J.R."/>
            <person name="Badger J.H."/>
            <person name="Ren Q."/>
            <person name="Amedeo P."/>
            <person name="Jones K.M."/>
            <person name="Tallon L.J."/>
            <person name="Delcher A.L."/>
            <person name="Salzberg S.L."/>
            <person name="Silva J.C."/>
            <person name="Haas B.J."/>
            <person name="Majoros W.H."/>
            <person name="Farzad M."/>
            <person name="Carlton J.M."/>
            <person name="Smith R.K. Jr."/>
            <person name="Garg J."/>
            <person name="Pearlman R.E."/>
            <person name="Karrer K.M."/>
            <person name="Sun L."/>
            <person name="Manning G."/>
            <person name="Elde N.C."/>
            <person name="Turkewitz A.P."/>
            <person name="Asai D.J."/>
            <person name="Wilkes D.E."/>
            <person name="Wang Y."/>
            <person name="Cai H."/>
            <person name="Collins K."/>
            <person name="Stewart B.A."/>
            <person name="Lee S.R."/>
            <person name="Wilamowska K."/>
            <person name="Weinberg Z."/>
            <person name="Ruzzo W.L."/>
            <person name="Wloga D."/>
            <person name="Gaertig J."/>
            <person name="Frankel J."/>
            <person name="Tsao C.-C."/>
            <person name="Gorovsky M.A."/>
            <person name="Keeling P.J."/>
            <person name="Waller R.F."/>
            <person name="Patron N.J."/>
            <person name="Cherry J.M."/>
            <person name="Stover N.A."/>
            <person name="Krieger C.J."/>
            <person name="del Toro C."/>
            <person name="Ryder H.F."/>
            <person name="Williamson S.C."/>
            <person name="Barbeau R.A."/>
            <person name="Hamilton E.P."/>
            <person name="Orias E."/>
        </authorList>
    </citation>
    <scope>NUCLEOTIDE SEQUENCE [LARGE SCALE GENOMIC DNA]</scope>
    <source>
        <strain evidence="4">SB210</strain>
    </source>
</reference>
<feature type="transmembrane region" description="Helical" evidence="1">
    <location>
        <begin position="467"/>
        <end position="487"/>
    </location>
</feature>
<dbReference type="InterPro" id="IPR052728">
    <property type="entry name" value="O2_lipid_transport_reg"/>
</dbReference>
<dbReference type="GO" id="GO:0016747">
    <property type="term" value="F:acyltransferase activity, transferring groups other than amino-acyl groups"/>
    <property type="evidence" value="ECO:0007669"/>
    <property type="project" value="InterPro"/>
</dbReference>
<feature type="transmembrane region" description="Helical" evidence="1">
    <location>
        <begin position="427"/>
        <end position="447"/>
    </location>
</feature>
<keyword evidence="1" id="KW-0472">Membrane</keyword>
<dbReference type="AlphaFoldDB" id="Q235E7"/>
<feature type="transmembrane region" description="Helical" evidence="1">
    <location>
        <begin position="517"/>
        <end position="535"/>
    </location>
</feature>
<feature type="domain" description="Acyltransferase 3" evidence="2">
    <location>
        <begin position="241"/>
        <end position="647"/>
    </location>
</feature>
<evidence type="ECO:0000313" key="4">
    <source>
        <dbReference type="Proteomes" id="UP000009168"/>
    </source>
</evidence>
<proteinExistence type="predicted"/>
<keyword evidence="1" id="KW-1133">Transmembrane helix</keyword>
<dbReference type="OrthoDB" id="207378at2759"/>
<feature type="transmembrane region" description="Helical" evidence="1">
    <location>
        <begin position="281"/>
        <end position="307"/>
    </location>
</feature>
<dbReference type="InterPro" id="IPR002656">
    <property type="entry name" value="Acyl_transf_3_dom"/>
</dbReference>
<evidence type="ECO:0000313" key="3">
    <source>
        <dbReference type="EMBL" id="EAR92156.2"/>
    </source>
</evidence>
<keyword evidence="4" id="KW-1185">Reference proteome</keyword>
<dbReference type="InParanoid" id="Q235E7"/>
<dbReference type="PANTHER" id="PTHR11161:SF0">
    <property type="entry name" value="O-ACYLTRANSFERASE LIKE PROTEIN"/>
    <property type="match status" value="1"/>
</dbReference>
<dbReference type="KEGG" id="tet:TTHERM_00803530"/>
<dbReference type="Pfam" id="PF01757">
    <property type="entry name" value="Acyl_transf_3"/>
    <property type="match status" value="1"/>
</dbReference>
<keyword evidence="1" id="KW-0812">Transmembrane</keyword>
<keyword evidence="3" id="KW-0808">Transferase</keyword>
<feature type="transmembrane region" description="Helical" evidence="1">
    <location>
        <begin position="120"/>
        <end position="145"/>
    </location>
</feature>
<dbReference type="PANTHER" id="PTHR11161">
    <property type="entry name" value="O-ACYLTRANSFERASE"/>
    <property type="match status" value="1"/>
</dbReference>
<dbReference type="Proteomes" id="UP000009168">
    <property type="component" value="Unassembled WGS sequence"/>
</dbReference>